<organism evidence="1 2">
    <name type="scientific">Chitinivorax tropicus</name>
    <dbReference type="NCBI Taxonomy" id="714531"/>
    <lineage>
        <taxon>Bacteria</taxon>
        <taxon>Pseudomonadati</taxon>
        <taxon>Pseudomonadota</taxon>
        <taxon>Betaproteobacteria</taxon>
        <taxon>Chitinivorax</taxon>
    </lineage>
</organism>
<accession>A0A840MTR4</accession>
<dbReference type="EMBL" id="JACHHY010000027">
    <property type="protein sequence ID" value="MBB5020182.1"/>
    <property type="molecule type" value="Genomic_DNA"/>
</dbReference>
<proteinExistence type="predicted"/>
<gene>
    <name evidence="1" type="ORF">HNQ59_003499</name>
</gene>
<name>A0A840MTR4_9PROT</name>
<evidence type="ECO:0000313" key="2">
    <source>
        <dbReference type="Proteomes" id="UP000575898"/>
    </source>
</evidence>
<reference evidence="1 2" key="1">
    <citation type="submission" date="2020-08" db="EMBL/GenBank/DDBJ databases">
        <title>Genomic Encyclopedia of Type Strains, Phase IV (KMG-IV): sequencing the most valuable type-strain genomes for metagenomic binning, comparative biology and taxonomic classification.</title>
        <authorList>
            <person name="Goeker M."/>
        </authorList>
    </citation>
    <scope>NUCLEOTIDE SEQUENCE [LARGE SCALE GENOMIC DNA]</scope>
    <source>
        <strain evidence="1 2">DSM 27165</strain>
    </source>
</reference>
<sequence length="54" mass="6173">MLNQDILGGDGGQAMEQDGRVKFLMNSLRRLASELFEREAAPEMAESFLMHQRF</sequence>
<dbReference type="Proteomes" id="UP000575898">
    <property type="component" value="Unassembled WGS sequence"/>
</dbReference>
<dbReference type="RefSeq" id="WP_184041592.1">
    <property type="nucleotide sequence ID" value="NZ_JACHHY010000027.1"/>
</dbReference>
<protein>
    <submittedName>
        <fullName evidence="1">Uncharacterized protein</fullName>
    </submittedName>
</protein>
<keyword evidence="2" id="KW-1185">Reference proteome</keyword>
<dbReference type="AlphaFoldDB" id="A0A840MTR4"/>
<comment type="caution">
    <text evidence="1">The sequence shown here is derived from an EMBL/GenBank/DDBJ whole genome shotgun (WGS) entry which is preliminary data.</text>
</comment>
<evidence type="ECO:0000313" key="1">
    <source>
        <dbReference type="EMBL" id="MBB5020182.1"/>
    </source>
</evidence>